<evidence type="ECO:0000256" key="1">
    <source>
        <dbReference type="ARBA" id="ARBA00004606"/>
    </source>
</evidence>
<dbReference type="InterPro" id="IPR010255">
    <property type="entry name" value="Haem_peroxidase_sf"/>
</dbReference>
<evidence type="ECO:0000256" key="14">
    <source>
        <dbReference type="RuleBase" id="RU004241"/>
    </source>
</evidence>
<keyword evidence="8" id="KW-1133">Transmembrane helix</keyword>
<dbReference type="SUPFAM" id="SSF48113">
    <property type="entry name" value="Heme-dependent peroxidases"/>
    <property type="match status" value="1"/>
</dbReference>
<evidence type="ECO:0000256" key="5">
    <source>
        <dbReference type="ARBA" id="ARBA00022679"/>
    </source>
</evidence>
<keyword evidence="10" id="KW-0325">Glycoprotein</keyword>
<dbReference type="AlphaFoldDB" id="A0A394DDX8"/>
<comment type="pathway">
    <text evidence="2">Glycan metabolism.</text>
</comment>
<keyword evidence="12" id="KW-0119">Carbohydrate metabolism</keyword>
<comment type="caution">
    <text evidence="16">The sequence shown here is derived from an EMBL/GenBank/DDBJ whole genome shotgun (WGS) entry which is preliminary data.</text>
</comment>
<comment type="similarity">
    <text evidence="14">Belongs to the peroxidase family.</text>
</comment>
<evidence type="ECO:0000256" key="3">
    <source>
        <dbReference type="ARBA" id="ARBA00007737"/>
    </source>
</evidence>
<keyword evidence="4" id="KW-0328">Glycosyltransferase</keyword>
<dbReference type="CDD" id="cd11299">
    <property type="entry name" value="O-FucT_plant"/>
    <property type="match status" value="1"/>
</dbReference>
<dbReference type="STRING" id="3871.A0A394DDX8"/>
<dbReference type="Gene3D" id="1.10.520.10">
    <property type="match status" value="2"/>
</dbReference>
<dbReference type="GO" id="GO:0016020">
    <property type="term" value="C:membrane"/>
    <property type="evidence" value="ECO:0007669"/>
    <property type="project" value="UniProtKB-SubCell"/>
</dbReference>
<dbReference type="Gramene" id="OIW21345">
    <property type="protein sequence ID" value="OIW21345"/>
    <property type="gene ID" value="TanjilG_32485"/>
</dbReference>
<evidence type="ECO:0000259" key="15">
    <source>
        <dbReference type="PROSITE" id="PS50873"/>
    </source>
</evidence>
<dbReference type="GO" id="GO:0016757">
    <property type="term" value="F:glycosyltransferase activity"/>
    <property type="evidence" value="ECO:0007669"/>
    <property type="project" value="UniProtKB-KW"/>
</dbReference>
<dbReference type="InterPro" id="IPR019378">
    <property type="entry name" value="GDP-Fuc_O-FucTrfase"/>
</dbReference>
<name>A0A394DDX8_LUPAN</name>
<keyword evidence="9" id="KW-0472">Membrane</keyword>
<keyword evidence="6" id="KW-0812">Transmembrane</keyword>
<evidence type="ECO:0000256" key="11">
    <source>
        <dbReference type="ARBA" id="ARBA00023253"/>
    </source>
</evidence>
<evidence type="ECO:0000256" key="12">
    <source>
        <dbReference type="ARBA" id="ARBA00023277"/>
    </source>
</evidence>
<evidence type="ECO:0000256" key="10">
    <source>
        <dbReference type="ARBA" id="ARBA00023180"/>
    </source>
</evidence>
<dbReference type="PANTHER" id="PTHR31741">
    <property type="entry name" value="OS02G0726500 PROTEIN-RELATED"/>
    <property type="match status" value="1"/>
</dbReference>
<dbReference type="Gene3D" id="1.20.58.1620">
    <property type="match status" value="1"/>
</dbReference>
<keyword evidence="5" id="KW-0808">Transferase</keyword>
<dbReference type="EMBL" id="MLAU01022987">
    <property type="protein sequence ID" value="OIW21345.1"/>
    <property type="molecule type" value="Genomic_DNA"/>
</dbReference>
<dbReference type="Pfam" id="PF00141">
    <property type="entry name" value="peroxidase"/>
    <property type="match status" value="1"/>
</dbReference>
<feature type="domain" description="Plant heme peroxidase family profile" evidence="15">
    <location>
        <begin position="590"/>
        <end position="773"/>
    </location>
</feature>
<reference evidence="16 17" key="1">
    <citation type="journal article" date="2017" name="Plant Biotechnol. J.">
        <title>A comprehensive draft genome sequence for lupin (Lupinus angustifolius), an emerging health food: insights into plant-microbe interactions and legume evolution.</title>
        <authorList>
            <person name="Hane J.K."/>
            <person name="Ming Y."/>
            <person name="Kamphuis L.G."/>
            <person name="Nelson M.N."/>
            <person name="Garg G."/>
            <person name="Atkins C.A."/>
            <person name="Bayer P.E."/>
            <person name="Bravo A."/>
            <person name="Bringans S."/>
            <person name="Cannon S."/>
            <person name="Edwards D."/>
            <person name="Foley R."/>
            <person name="Gao L.L."/>
            <person name="Harrison M.J."/>
            <person name="Huang W."/>
            <person name="Hurgobin B."/>
            <person name="Li S."/>
            <person name="Liu C.W."/>
            <person name="McGrath A."/>
            <person name="Morahan G."/>
            <person name="Murray J."/>
            <person name="Weller J."/>
            <person name="Jian J."/>
            <person name="Singh K.B."/>
        </authorList>
    </citation>
    <scope>NUCLEOTIDE SEQUENCE [LARGE SCALE GENOMIC DNA]</scope>
    <source>
        <strain evidence="17">cv. Tanjil</strain>
        <tissue evidence="16">Whole plant</tissue>
    </source>
</reference>
<evidence type="ECO:0000313" key="17">
    <source>
        <dbReference type="Proteomes" id="UP000188354"/>
    </source>
</evidence>
<evidence type="ECO:0000256" key="13">
    <source>
        <dbReference type="ARBA" id="ARBA00030350"/>
    </source>
</evidence>
<evidence type="ECO:0000256" key="4">
    <source>
        <dbReference type="ARBA" id="ARBA00022676"/>
    </source>
</evidence>
<gene>
    <name evidence="16" type="ORF">TanjilG_32485</name>
</gene>
<protein>
    <recommendedName>
        <fullName evidence="13">O-fucosyltransferase family protein</fullName>
    </recommendedName>
</protein>
<keyword evidence="17" id="KW-1185">Reference proteome</keyword>
<dbReference type="GO" id="GO:0004601">
    <property type="term" value="F:peroxidase activity"/>
    <property type="evidence" value="ECO:0007669"/>
    <property type="project" value="InterPro"/>
</dbReference>
<dbReference type="InterPro" id="IPR002016">
    <property type="entry name" value="Haem_peroxidase"/>
</dbReference>
<dbReference type="PRINTS" id="PR00459">
    <property type="entry name" value="ASPEROXIDASE"/>
</dbReference>
<evidence type="ECO:0000256" key="8">
    <source>
        <dbReference type="ARBA" id="ARBA00022989"/>
    </source>
</evidence>
<evidence type="ECO:0000256" key="9">
    <source>
        <dbReference type="ARBA" id="ARBA00023136"/>
    </source>
</evidence>
<dbReference type="GO" id="GO:0006004">
    <property type="term" value="P:fucose metabolic process"/>
    <property type="evidence" value="ECO:0007669"/>
    <property type="project" value="UniProtKB-KW"/>
</dbReference>
<keyword evidence="7" id="KW-0735">Signal-anchor</keyword>
<dbReference type="InterPro" id="IPR024709">
    <property type="entry name" value="FucosylTrfase_pln"/>
</dbReference>
<dbReference type="GO" id="GO:0020037">
    <property type="term" value="F:heme binding"/>
    <property type="evidence" value="ECO:0007669"/>
    <property type="project" value="InterPro"/>
</dbReference>
<accession>A0A394DDX8</accession>
<dbReference type="PANTHER" id="PTHR31741:SF1">
    <property type="entry name" value="O-FUCOSYLTRANSFERASE 7"/>
    <property type="match status" value="1"/>
</dbReference>
<dbReference type="CDD" id="cd00314">
    <property type="entry name" value="plant_peroxidase_like"/>
    <property type="match status" value="1"/>
</dbReference>
<keyword evidence="11" id="KW-0294">Fucose metabolism</keyword>
<proteinExistence type="inferred from homology"/>
<comment type="subcellular location">
    <subcellularLocation>
        <location evidence="1">Membrane</location>
        <topology evidence="1">Single-pass type II membrane protein</topology>
    </subcellularLocation>
</comment>
<evidence type="ECO:0000256" key="6">
    <source>
        <dbReference type="ARBA" id="ARBA00022692"/>
    </source>
</evidence>
<organism evidence="16 17">
    <name type="scientific">Lupinus angustifolius</name>
    <name type="common">Narrow-leaved blue lupine</name>
    <dbReference type="NCBI Taxonomy" id="3871"/>
    <lineage>
        <taxon>Eukaryota</taxon>
        <taxon>Viridiplantae</taxon>
        <taxon>Streptophyta</taxon>
        <taxon>Embryophyta</taxon>
        <taxon>Tracheophyta</taxon>
        <taxon>Spermatophyta</taxon>
        <taxon>Magnoliopsida</taxon>
        <taxon>eudicotyledons</taxon>
        <taxon>Gunneridae</taxon>
        <taxon>Pentapetalae</taxon>
        <taxon>rosids</taxon>
        <taxon>fabids</taxon>
        <taxon>Fabales</taxon>
        <taxon>Fabaceae</taxon>
        <taxon>Papilionoideae</taxon>
        <taxon>50 kb inversion clade</taxon>
        <taxon>genistoids sensu lato</taxon>
        <taxon>core genistoids</taxon>
        <taxon>Genisteae</taxon>
        <taxon>Lupinus</taxon>
    </lineage>
</organism>
<dbReference type="GO" id="GO:0006979">
    <property type="term" value="P:response to oxidative stress"/>
    <property type="evidence" value="ECO:0007669"/>
    <property type="project" value="InterPro"/>
</dbReference>
<dbReference type="FunFam" id="1.20.58.1620:FF:000001">
    <property type="entry name" value="Thylakoid lumenal 29 kDa protein, chloroplastic"/>
    <property type="match status" value="1"/>
</dbReference>
<dbReference type="GO" id="GO:0005737">
    <property type="term" value="C:cytoplasm"/>
    <property type="evidence" value="ECO:0007669"/>
    <property type="project" value="TreeGrafter"/>
</dbReference>
<evidence type="ECO:0000256" key="2">
    <source>
        <dbReference type="ARBA" id="ARBA00004881"/>
    </source>
</evidence>
<dbReference type="InterPro" id="IPR002207">
    <property type="entry name" value="Peroxidase_I"/>
</dbReference>
<dbReference type="PROSITE" id="PS50873">
    <property type="entry name" value="PEROXIDASE_4"/>
    <property type="match status" value="1"/>
</dbReference>
<comment type="similarity">
    <text evidence="3">Belongs to the glycosyltransferase GT106 family.</text>
</comment>
<dbReference type="Pfam" id="PF10250">
    <property type="entry name" value="O-FucT"/>
    <property type="match status" value="1"/>
</dbReference>
<evidence type="ECO:0000313" key="16">
    <source>
        <dbReference type="EMBL" id="OIW21345.1"/>
    </source>
</evidence>
<sequence>MQRRRWIPLLLLRKLLSAAICLIAFMALFSVHVHLFPSSKPNNHKFNDKIHTSHDLQSWTQELAPPHLSIFSKIPLHISKIRKLNGSRGNSDYKKLWKPPSNRGFLPCTRPTPNYTTPTESRGYLLVHTNGGLNQMRAGICDMVAVARIINATLVIPELDKRSFWHDTSNFSDVFDEEHFINSLANDVKIIKKLPTELVNETRMIKQFISWSGMDYYENEIARLWEDFQVIRASKSDSRLANNNLPPNIQKLRCRACYEALRFSPHIEQMGKLLVERMRSFGPYIALHLRYEKDMLAFSGCTHDLSPDEADELRIIRENTSYWKIKDIDPIEQRSKGYCPLTPKEVGIFLTALGYPSNTLIYIAAGEIYGSESHMTELRSRYPSIMRKEKLASVEELEPFANHASQMAALDYIVSIESDVFIPTYSGNMARAVEGHRRFLGRGRTILPDRKALVRLFDKLNQGTMSEGENLSNRIILLHKRRLGSPRKRKGPISGTKGMDRFRSEEAFYANPLPDCLCRTEPPHVPICCNTVKIDVSGESQVHLRRRDILKCSGVAIGLELIGNSGSLVGNANAADLIQRRQRSEFQSKIKGTLYRAIKGNPDIIPSLLTLAINDAFTYDKATKSGGPNGSIRFSSEISRTENQGLSAALNLVEEAKKEIDSYSKAGPISYADLIHYAAQSAVKATFLASAIRKCGGNEEKGNQLYNAYGSSGQWGLFERQFGRADAEGPDPEGRVPVWEKASVQEKKDKFSAVGFGPRQLAVLSAFLGPDQIATETLLAADPDVAPWVQNYQRSRETVSQTNYEANSFQDIVLLEIHYYYMDSLLFQVDLINTFTKLSTLGQQINYEAYTYAPPKIDITKLKL</sequence>
<evidence type="ECO:0000256" key="7">
    <source>
        <dbReference type="ARBA" id="ARBA00022968"/>
    </source>
</evidence>
<dbReference type="Proteomes" id="UP000188354">
    <property type="component" value="Unassembled WGS sequence"/>
</dbReference>